<evidence type="ECO:0000256" key="1">
    <source>
        <dbReference type="SAM" id="Phobius"/>
    </source>
</evidence>
<organism evidence="2 3">
    <name type="scientific">Candidatus Iainarchaeum sp</name>
    <dbReference type="NCBI Taxonomy" id="3101447"/>
    <lineage>
        <taxon>Archaea</taxon>
        <taxon>Candidatus Iainarchaeota</taxon>
        <taxon>Candidatus Iainarchaeia</taxon>
        <taxon>Candidatus Iainarchaeales</taxon>
        <taxon>Candidatus Iainarchaeaceae</taxon>
        <taxon>Candidatus Iainarchaeum</taxon>
    </lineage>
</organism>
<accession>A0A8T4C7E9</accession>
<proteinExistence type="predicted"/>
<dbReference type="AlphaFoldDB" id="A0A8T4C7E9"/>
<evidence type="ECO:0008006" key="4">
    <source>
        <dbReference type="Google" id="ProtNLM"/>
    </source>
</evidence>
<keyword evidence="1" id="KW-0472">Membrane</keyword>
<protein>
    <recommendedName>
        <fullName evidence="4">Class III signal peptide-containing protein</fullName>
    </recommendedName>
</protein>
<evidence type="ECO:0000313" key="3">
    <source>
        <dbReference type="Proteomes" id="UP000774699"/>
    </source>
</evidence>
<comment type="caution">
    <text evidence="2">The sequence shown here is derived from an EMBL/GenBank/DDBJ whole genome shotgun (WGS) entry which is preliminary data.</text>
</comment>
<sequence>MHFGKRGQSALEYLMTYGWALVVIVIAVAALVVLIDPSKIQGNQCDPRFGQFTVSQSNLVAGTSQFALVNQTGHGVTLTAVNVSGTYAGSTAYNDTGSAITSGTTLNPNQTVTVIVDQDPDLTSGSYNLTYTFTYDAGQLTGLTAAGSCHGTI</sequence>
<evidence type="ECO:0000313" key="2">
    <source>
        <dbReference type="EMBL" id="MBM3281870.1"/>
    </source>
</evidence>
<feature type="transmembrane region" description="Helical" evidence="1">
    <location>
        <begin position="12"/>
        <end position="35"/>
    </location>
</feature>
<dbReference type="EMBL" id="VGJJ01000003">
    <property type="protein sequence ID" value="MBM3281870.1"/>
    <property type="molecule type" value="Genomic_DNA"/>
</dbReference>
<gene>
    <name evidence="2" type="ORF">FJY86_00830</name>
</gene>
<dbReference type="Proteomes" id="UP000774699">
    <property type="component" value="Unassembled WGS sequence"/>
</dbReference>
<keyword evidence="1" id="KW-1133">Transmembrane helix</keyword>
<name>A0A8T4C7E9_9ARCH</name>
<keyword evidence="1" id="KW-0812">Transmembrane</keyword>
<reference evidence="2" key="1">
    <citation type="submission" date="2019-03" db="EMBL/GenBank/DDBJ databases">
        <title>Lake Tanganyika Metagenome-Assembled Genomes (MAGs).</title>
        <authorList>
            <person name="Tran P."/>
        </authorList>
    </citation>
    <scope>NUCLEOTIDE SEQUENCE</scope>
    <source>
        <strain evidence="2">M_DeepCast_50m_m2_156</strain>
    </source>
</reference>